<comment type="caution">
    <text evidence="3">The sequence shown here is derived from an EMBL/GenBank/DDBJ whole genome shotgun (WGS) entry which is preliminary data.</text>
</comment>
<dbReference type="InterPro" id="IPR023346">
    <property type="entry name" value="Lysozyme-like_dom_sf"/>
</dbReference>
<dbReference type="InterPro" id="IPR043426">
    <property type="entry name" value="MltB-like"/>
</dbReference>
<dbReference type="GO" id="GO:0009253">
    <property type="term" value="P:peptidoglycan catabolic process"/>
    <property type="evidence" value="ECO:0007669"/>
    <property type="project" value="TreeGrafter"/>
</dbReference>
<name>A0A1J4RSQ1_9BACT</name>
<dbReference type="SUPFAM" id="SSF53955">
    <property type="entry name" value="Lysozyme-like"/>
    <property type="match status" value="1"/>
</dbReference>
<reference evidence="3 4" key="1">
    <citation type="journal article" date="2016" name="Environ. Microbiol.">
        <title>Genomic resolution of a cold subsurface aquifer community provides metabolic insights for novel microbes adapted to high CO concentrations.</title>
        <authorList>
            <person name="Probst A.J."/>
            <person name="Castelle C.J."/>
            <person name="Singh A."/>
            <person name="Brown C.T."/>
            <person name="Anantharaman K."/>
            <person name="Sharon I."/>
            <person name="Hug L.A."/>
            <person name="Burstein D."/>
            <person name="Emerson J.B."/>
            <person name="Thomas B.C."/>
            <person name="Banfield J.F."/>
        </authorList>
    </citation>
    <scope>NUCLEOTIDE SEQUENCE [LARGE SCALE GENOMIC DNA]</scope>
    <source>
        <strain evidence="3">CG1_02_42_45</strain>
    </source>
</reference>
<dbReference type="EMBL" id="MNUJ01000044">
    <property type="protein sequence ID" value="OIN89340.1"/>
    <property type="molecule type" value="Genomic_DNA"/>
</dbReference>
<dbReference type="Pfam" id="PF01464">
    <property type="entry name" value="SLT"/>
    <property type="match status" value="1"/>
</dbReference>
<keyword evidence="1" id="KW-1133">Transmembrane helix</keyword>
<gene>
    <name evidence="3" type="ORF">AUJ40_02105</name>
</gene>
<evidence type="ECO:0000313" key="4">
    <source>
        <dbReference type="Proteomes" id="UP000182753"/>
    </source>
</evidence>
<proteinExistence type="predicted"/>
<keyword evidence="1" id="KW-0472">Membrane</keyword>
<accession>A0A1J4RSQ1</accession>
<dbReference type="PANTHER" id="PTHR30163:SF8">
    <property type="entry name" value="LYTIC MUREIN TRANSGLYCOSYLASE"/>
    <property type="match status" value="1"/>
</dbReference>
<dbReference type="GO" id="GO:0008933">
    <property type="term" value="F:peptidoglycan lytic transglycosylase activity"/>
    <property type="evidence" value="ECO:0007669"/>
    <property type="project" value="TreeGrafter"/>
</dbReference>
<evidence type="ECO:0000313" key="3">
    <source>
        <dbReference type="EMBL" id="OIN89340.1"/>
    </source>
</evidence>
<dbReference type="AlphaFoldDB" id="A0A1J4RSQ1"/>
<dbReference type="InterPro" id="IPR008258">
    <property type="entry name" value="Transglycosylase_SLT_dom_1"/>
</dbReference>
<feature type="domain" description="Transglycosylase SLT" evidence="2">
    <location>
        <begin position="154"/>
        <end position="253"/>
    </location>
</feature>
<dbReference type="Proteomes" id="UP000182753">
    <property type="component" value="Unassembled WGS sequence"/>
</dbReference>
<protein>
    <recommendedName>
        <fullName evidence="2">Transglycosylase SLT domain-containing protein</fullName>
    </recommendedName>
</protein>
<organism evidence="3 4">
    <name type="scientific">Candidatus Berkelbacteria bacterium CG1_02_42_45</name>
    <dbReference type="NCBI Taxonomy" id="1805036"/>
    <lineage>
        <taxon>Bacteria</taxon>
        <taxon>Candidatus Berkelbacteria</taxon>
    </lineage>
</organism>
<sequence length="265" mass="28876">MTLSTLRQMANRSRQASRLWSGVVSRVGIVTKERIKSYITNFIKDNAHFSKMASIAILGVIIPVSIIPIAASKNDETFRSKVVFDKNEAIVDYSSKKIAIVPGESQFQAQERAKAEAEAAARAAAEAAKKPERNVVSREKRVYTDPSNFDGIYQAAGAAYGIDWRILKAIHYVETGCSGSTSKRNPSGATGPMQFIPSTWRHYGADGNGDSVADITNVKDAIYAAAHYLAASGGAANNYRTALWSYNRSTSYYNKVMDVARGLGF</sequence>
<evidence type="ECO:0000259" key="2">
    <source>
        <dbReference type="Pfam" id="PF01464"/>
    </source>
</evidence>
<dbReference type="PANTHER" id="PTHR30163">
    <property type="entry name" value="MEMBRANE-BOUND LYTIC MUREIN TRANSGLYCOSYLASE B"/>
    <property type="match status" value="1"/>
</dbReference>
<dbReference type="CDD" id="cd13399">
    <property type="entry name" value="Slt35-like"/>
    <property type="match status" value="1"/>
</dbReference>
<keyword evidence="1" id="KW-0812">Transmembrane</keyword>
<evidence type="ECO:0000256" key="1">
    <source>
        <dbReference type="SAM" id="Phobius"/>
    </source>
</evidence>
<dbReference type="Gene3D" id="1.10.530.10">
    <property type="match status" value="1"/>
</dbReference>
<feature type="transmembrane region" description="Helical" evidence="1">
    <location>
        <begin position="52"/>
        <end position="71"/>
    </location>
</feature>